<evidence type="ECO:0000313" key="2">
    <source>
        <dbReference type="EMBL" id="PRY84066.1"/>
    </source>
</evidence>
<name>A0A2T0WBR1_9BACT</name>
<dbReference type="PANTHER" id="PTHR21666:SF285">
    <property type="entry name" value="M23 FAMILY METALLOPEPTIDASE"/>
    <property type="match status" value="1"/>
</dbReference>
<sequence>MKLNRFPLLFLFFFTLGLQAQDYLFPVKPGQRAFLSGNFSEIRPNHFHSGIDVKIGGVDGEPILAITDGYVYRMKVSSYGYGNVMYIRHNDGQSSVYAHLRNFSPKIMDVMRKKMYEEQKNDLEVFLEPQELPVKRGEIIGNGGNTGSSGGPHLHFEIRDTLDHAIDPFKYNWKEVVDNTPPILYRVALTPLDFLSRVDGEFARKEFTPLIEGGKYLLPQAVKITGRVGLEIYAIDKMDGVGNTFGIPIFELKEDEKSLFRINVDHIDFYKSRFLLSHAHQNRFTKVYQTPNNQMNLYSSDSLSSGALTAAAGQRKDINLAMKDYFGNTRILAFQVEGEDAPLQVNRIKPSSNSPTVVTYHREVMQIQTGPSEWGEMAEVHVHGHVMDLPPAYIAGGKRVYLWDMSYGVPDRIELCTETIIPSVQKKIPYGAALAFYHQDVDILFEENSLLDDLFLKLEKGGKGKSSYVKVNSPQEYLQSNIEVFLKNTTFDEDKTRTHVYFQASNGRKSFVGGTWEENGIRFKTRNFGTFVLDEDRVAPFIRAVRVNSDEIRFIIRDDKSGIRDFEAFVNGEWILMRYEHKQNVIWSEKMNKQPFKGEVLLKVRDMAGNEATYRSTLN</sequence>
<feature type="domain" description="M23ase beta-sheet core" evidence="1">
    <location>
        <begin position="47"/>
        <end position="105"/>
    </location>
</feature>
<dbReference type="Proteomes" id="UP000238157">
    <property type="component" value="Unassembled WGS sequence"/>
</dbReference>
<evidence type="ECO:0000313" key="3">
    <source>
        <dbReference type="Proteomes" id="UP000238157"/>
    </source>
</evidence>
<protein>
    <submittedName>
        <fullName evidence="2">Peptidase M23-like protein</fullName>
    </submittedName>
</protein>
<dbReference type="RefSeq" id="WP_106135605.1">
    <property type="nucleotide sequence ID" value="NZ_PVTR01000023.1"/>
</dbReference>
<dbReference type="AlphaFoldDB" id="A0A2T0WBR1"/>
<dbReference type="EMBL" id="PVTR01000023">
    <property type="protein sequence ID" value="PRY84066.1"/>
    <property type="molecule type" value="Genomic_DNA"/>
</dbReference>
<dbReference type="InterPro" id="IPR050570">
    <property type="entry name" value="Cell_wall_metabolism_enzyme"/>
</dbReference>
<reference evidence="2 3" key="1">
    <citation type="submission" date="2018-03" db="EMBL/GenBank/DDBJ databases">
        <title>Genomic Encyclopedia of Archaeal and Bacterial Type Strains, Phase II (KMG-II): from individual species to whole genera.</title>
        <authorList>
            <person name="Goeker M."/>
        </authorList>
    </citation>
    <scope>NUCLEOTIDE SEQUENCE [LARGE SCALE GENOMIC DNA]</scope>
    <source>
        <strain evidence="2 3">DSM 27929</strain>
    </source>
</reference>
<dbReference type="PANTHER" id="PTHR21666">
    <property type="entry name" value="PEPTIDASE-RELATED"/>
    <property type="match status" value="1"/>
</dbReference>
<keyword evidence="3" id="KW-1185">Reference proteome</keyword>
<proteinExistence type="predicted"/>
<dbReference type="InterPro" id="IPR011055">
    <property type="entry name" value="Dup_hybrid_motif"/>
</dbReference>
<dbReference type="SUPFAM" id="SSF51261">
    <property type="entry name" value="Duplicated hybrid motif"/>
    <property type="match status" value="1"/>
</dbReference>
<organism evidence="2 3">
    <name type="scientific">Mongoliibacter ruber</name>
    <dbReference type="NCBI Taxonomy" id="1750599"/>
    <lineage>
        <taxon>Bacteria</taxon>
        <taxon>Pseudomonadati</taxon>
        <taxon>Bacteroidota</taxon>
        <taxon>Cytophagia</taxon>
        <taxon>Cytophagales</taxon>
        <taxon>Cyclobacteriaceae</taxon>
        <taxon>Mongoliibacter</taxon>
    </lineage>
</organism>
<dbReference type="CDD" id="cd12797">
    <property type="entry name" value="M23_peptidase"/>
    <property type="match status" value="1"/>
</dbReference>
<gene>
    <name evidence="2" type="ORF">CLW00_1233</name>
</gene>
<evidence type="ECO:0000259" key="1">
    <source>
        <dbReference type="Pfam" id="PF01551"/>
    </source>
</evidence>
<dbReference type="InterPro" id="IPR016047">
    <property type="entry name" value="M23ase_b-sheet_dom"/>
</dbReference>
<accession>A0A2T0WBR1</accession>
<dbReference type="Gene3D" id="2.70.70.10">
    <property type="entry name" value="Glucose Permease (Domain IIA)"/>
    <property type="match status" value="1"/>
</dbReference>
<dbReference type="Pfam" id="PF01551">
    <property type="entry name" value="Peptidase_M23"/>
    <property type="match status" value="1"/>
</dbReference>
<dbReference type="GO" id="GO:0004222">
    <property type="term" value="F:metalloendopeptidase activity"/>
    <property type="evidence" value="ECO:0007669"/>
    <property type="project" value="TreeGrafter"/>
</dbReference>
<comment type="caution">
    <text evidence="2">The sequence shown here is derived from an EMBL/GenBank/DDBJ whole genome shotgun (WGS) entry which is preliminary data.</text>
</comment>
<dbReference type="OrthoDB" id="9810477at2"/>